<evidence type="ECO:0008006" key="3">
    <source>
        <dbReference type="Google" id="ProtNLM"/>
    </source>
</evidence>
<gene>
    <name evidence="1" type="ORF">ACFPM7_15610</name>
</gene>
<organism evidence="1 2">
    <name type="scientific">Actinokineospora guangxiensis</name>
    <dbReference type="NCBI Taxonomy" id="1490288"/>
    <lineage>
        <taxon>Bacteria</taxon>
        <taxon>Bacillati</taxon>
        <taxon>Actinomycetota</taxon>
        <taxon>Actinomycetes</taxon>
        <taxon>Pseudonocardiales</taxon>
        <taxon>Pseudonocardiaceae</taxon>
        <taxon>Actinokineospora</taxon>
    </lineage>
</organism>
<comment type="caution">
    <text evidence="1">The sequence shown here is derived from an EMBL/GenBank/DDBJ whole genome shotgun (WGS) entry which is preliminary data.</text>
</comment>
<evidence type="ECO:0000313" key="1">
    <source>
        <dbReference type="EMBL" id="MFC5288487.1"/>
    </source>
</evidence>
<reference evidence="2" key="1">
    <citation type="journal article" date="2019" name="Int. J. Syst. Evol. Microbiol.">
        <title>The Global Catalogue of Microorganisms (GCM) 10K type strain sequencing project: providing services to taxonomists for standard genome sequencing and annotation.</title>
        <authorList>
            <consortium name="The Broad Institute Genomics Platform"/>
            <consortium name="The Broad Institute Genome Sequencing Center for Infectious Disease"/>
            <person name="Wu L."/>
            <person name="Ma J."/>
        </authorList>
    </citation>
    <scope>NUCLEOTIDE SEQUENCE [LARGE SCALE GENOMIC DNA]</scope>
    <source>
        <strain evidence="2">CCUG 59778</strain>
    </source>
</reference>
<dbReference type="RefSeq" id="WP_378248333.1">
    <property type="nucleotide sequence ID" value="NZ_JBHSKF010000006.1"/>
</dbReference>
<proteinExistence type="predicted"/>
<name>A0ABW0ENS0_9PSEU</name>
<evidence type="ECO:0000313" key="2">
    <source>
        <dbReference type="Proteomes" id="UP001596157"/>
    </source>
</evidence>
<keyword evidence="2" id="KW-1185">Reference proteome</keyword>
<dbReference type="Proteomes" id="UP001596157">
    <property type="component" value="Unassembled WGS sequence"/>
</dbReference>
<accession>A0ABW0ENS0</accession>
<dbReference type="EMBL" id="JBHSKF010000006">
    <property type="protein sequence ID" value="MFC5288487.1"/>
    <property type="molecule type" value="Genomic_DNA"/>
</dbReference>
<sequence length="42" mass="4526">MENHGAPVELTDEQLAAVFGGQEDQAREVCAEEAMMASEFAL</sequence>
<protein>
    <recommendedName>
        <fullName evidence="3">Bacteriocin-like protein</fullName>
    </recommendedName>
</protein>